<name>A0ACD3B5L0_9AGAR</name>
<gene>
    <name evidence="1" type="ORF">BDN72DRAFT_894105</name>
</gene>
<organism evidence="1 2">
    <name type="scientific">Pluteus cervinus</name>
    <dbReference type="NCBI Taxonomy" id="181527"/>
    <lineage>
        <taxon>Eukaryota</taxon>
        <taxon>Fungi</taxon>
        <taxon>Dikarya</taxon>
        <taxon>Basidiomycota</taxon>
        <taxon>Agaricomycotina</taxon>
        <taxon>Agaricomycetes</taxon>
        <taxon>Agaricomycetidae</taxon>
        <taxon>Agaricales</taxon>
        <taxon>Pluteineae</taxon>
        <taxon>Pluteaceae</taxon>
        <taxon>Pluteus</taxon>
    </lineage>
</organism>
<keyword evidence="2" id="KW-1185">Reference proteome</keyword>
<dbReference type="Proteomes" id="UP000308600">
    <property type="component" value="Unassembled WGS sequence"/>
</dbReference>
<dbReference type="EMBL" id="ML208277">
    <property type="protein sequence ID" value="TFK73269.1"/>
    <property type="molecule type" value="Genomic_DNA"/>
</dbReference>
<evidence type="ECO:0000313" key="1">
    <source>
        <dbReference type="EMBL" id="TFK73269.1"/>
    </source>
</evidence>
<protein>
    <submittedName>
        <fullName evidence="1">Cytochrome P450</fullName>
    </submittedName>
</protein>
<sequence length="155" mass="17323">MRGNLYDYAKESSEKGEDKPMFERDILESAASATFFSAGVDTTGASMQMAILMLATHPEVQQEAQEEIRQVLGHGQLPTLADRSSLPYTEGCFIPRGTLVITNIWAMTRNETLFPEPEIFRPERIPMEQSVPTLQPSHSDLGDRSVLDAIWPQIP</sequence>
<reference evidence="1 2" key="1">
    <citation type="journal article" date="2019" name="Nat. Ecol. Evol.">
        <title>Megaphylogeny resolves global patterns of mushroom evolution.</title>
        <authorList>
            <person name="Varga T."/>
            <person name="Krizsan K."/>
            <person name="Foldi C."/>
            <person name="Dima B."/>
            <person name="Sanchez-Garcia M."/>
            <person name="Sanchez-Ramirez S."/>
            <person name="Szollosi G.J."/>
            <person name="Szarkandi J.G."/>
            <person name="Papp V."/>
            <person name="Albert L."/>
            <person name="Andreopoulos W."/>
            <person name="Angelini C."/>
            <person name="Antonin V."/>
            <person name="Barry K.W."/>
            <person name="Bougher N.L."/>
            <person name="Buchanan P."/>
            <person name="Buyck B."/>
            <person name="Bense V."/>
            <person name="Catcheside P."/>
            <person name="Chovatia M."/>
            <person name="Cooper J."/>
            <person name="Damon W."/>
            <person name="Desjardin D."/>
            <person name="Finy P."/>
            <person name="Geml J."/>
            <person name="Haridas S."/>
            <person name="Hughes K."/>
            <person name="Justo A."/>
            <person name="Karasinski D."/>
            <person name="Kautmanova I."/>
            <person name="Kiss B."/>
            <person name="Kocsube S."/>
            <person name="Kotiranta H."/>
            <person name="LaButti K.M."/>
            <person name="Lechner B.E."/>
            <person name="Liimatainen K."/>
            <person name="Lipzen A."/>
            <person name="Lukacs Z."/>
            <person name="Mihaltcheva S."/>
            <person name="Morgado L.N."/>
            <person name="Niskanen T."/>
            <person name="Noordeloos M.E."/>
            <person name="Ohm R.A."/>
            <person name="Ortiz-Santana B."/>
            <person name="Ovrebo C."/>
            <person name="Racz N."/>
            <person name="Riley R."/>
            <person name="Savchenko A."/>
            <person name="Shiryaev A."/>
            <person name="Soop K."/>
            <person name="Spirin V."/>
            <person name="Szebenyi C."/>
            <person name="Tomsovsky M."/>
            <person name="Tulloss R.E."/>
            <person name="Uehling J."/>
            <person name="Grigoriev I.V."/>
            <person name="Vagvolgyi C."/>
            <person name="Papp T."/>
            <person name="Martin F.M."/>
            <person name="Miettinen O."/>
            <person name="Hibbett D.S."/>
            <person name="Nagy L.G."/>
        </authorList>
    </citation>
    <scope>NUCLEOTIDE SEQUENCE [LARGE SCALE GENOMIC DNA]</scope>
    <source>
        <strain evidence="1 2">NL-1719</strain>
    </source>
</reference>
<evidence type="ECO:0000313" key="2">
    <source>
        <dbReference type="Proteomes" id="UP000308600"/>
    </source>
</evidence>
<accession>A0ACD3B5L0</accession>
<proteinExistence type="predicted"/>